<reference evidence="3" key="1">
    <citation type="journal article" date="2014" name="Nat. Commun.">
        <title>The rainbow trout genome provides novel insights into evolution after whole-genome duplication in vertebrates.</title>
        <authorList>
            <person name="Berthelot C."/>
            <person name="Brunet F."/>
            <person name="Chalopin D."/>
            <person name="Juanchich A."/>
            <person name="Bernard M."/>
            <person name="Noel B."/>
            <person name="Bento P."/>
            <person name="Da Silva C."/>
            <person name="Labadie K."/>
            <person name="Alberti A."/>
            <person name="Aury J.M."/>
            <person name="Louis A."/>
            <person name="Dehais P."/>
            <person name="Bardou P."/>
            <person name="Montfort J."/>
            <person name="Klopp C."/>
            <person name="Cabau C."/>
            <person name="Gaspin C."/>
            <person name="Thorgaard G.H."/>
            <person name="Boussaha M."/>
            <person name="Quillet E."/>
            <person name="Guyomard R."/>
            <person name="Galiana D."/>
            <person name="Bobe J."/>
            <person name="Volff J.N."/>
            <person name="Genet C."/>
            <person name="Wincker P."/>
            <person name="Jaillon O."/>
            <person name="Roest Crollius H."/>
            <person name="Guiguen Y."/>
        </authorList>
    </citation>
    <scope>NUCLEOTIDE SEQUENCE [LARGE SCALE GENOMIC DNA]</scope>
</reference>
<feature type="domain" description="C2H2-type" evidence="2">
    <location>
        <begin position="261"/>
        <end position="283"/>
    </location>
</feature>
<reference evidence="3" key="2">
    <citation type="submission" date="2014-03" db="EMBL/GenBank/DDBJ databases">
        <authorList>
            <person name="Genoscope - CEA"/>
        </authorList>
    </citation>
    <scope>NUCLEOTIDE SEQUENCE</scope>
</reference>
<dbReference type="Gene3D" id="3.30.160.60">
    <property type="entry name" value="Classic Zinc Finger"/>
    <property type="match status" value="1"/>
</dbReference>
<evidence type="ECO:0000259" key="2">
    <source>
        <dbReference type="PROSITE" id="PS50157"/>
    </source>
</evidence>
<evidence type="ECO:0000256" key="1">
    <source>
        <dbReference type="PROSITE-ProRule" id="PRU00042"/>
    </source>
</evidence>
<evidence type="ECO:0000313" key="4">
    <source>
        <dbReference type="Proteomes" id="UP000193380"/>
    </source>
</evidence>
<keyword evidence="1" id="KW-0863">Zinc-finger</keyword>
<dbReference type="STRING" id="8022.A0A060YM00"/>
<dbReference type="PaxDb" id="8022-A0A060YM00"/>
<dbReference type="SUPFAM" id="SSF57667">
    <property type="entry name" value="beta-beta-alpha zinc fingers"/>
    <property type="match status" value="1"/>
</dbReference>
<name>A0A060YM00_ONCMY</name>
<gene>
    <name evidence="3" type="ORF">GSONMT00037712001</name>
</gene>
<evidence type="ECO:0000313" key="3">
    <source>
        <dbReference type="EMBL" id="CDQ90489.1"/>
    </source>
</evidence>
<accession>A0A060YM00</accession>
<dbReference type="PROSITE" id="PS50157">
    <property type="entry name" value="ZINC_FINGER_C2H2_2"/>
    <property type="match status" value="1"/>
</dbReference>
<dbReference type="InterPro" id="IPR036236">
    <property type="entry name" value="Znf_C2H2_sf"/>
</dbReference>
<dbReference type="EMBL" id="FR910595">
    <property type="protein sequence ID" value="CDQ90489.1"/>
    <property type="molecule type" value="Genomic_DNA"/>
</dbReference>
<dbReference type="InterPro" id="IPR013087">
    <property type="entry name" value="Znf_C2H2_type"/>
</dbReference>
<dbReference type="PROSITE" id="PS00028">
    <property type="entry name" value="ZINC_FINGER_C2H2_1"/>
    <property type="match status" value="1"/>
</dbReference>
<keyword evidence="1" id="KW-0862">Zinc</keyword>
<dbReference type="GO" id="GO:0008270">
    <property type="term" value="F:zinc ion binding"/>
    <property type="evidence" value="ECO:0007669"/>
    <property type="project" value="UniProtKB-KW"/>
</dbReference>
<dbReference type="Proteomes" id="UP000193380">
    <property type="component" value="Unassembled WGS sequence"/>
</dbReference>
<protein>
    <recommendedName>
        <fullName evidence="2">C2H2-type domain-containing protein</fullName>
    </recommendedName>
</protein>
<keyword evidence="1" id="KW-0479">Metal-binding</keyword>
<proteinExistence type="predicted"/>
<sequence length="302" mass="33936">MLPPKHNPAKPHCFLTHCPLNPESNSTNVSTSQCACARPPHRVARARWDKDISAGQTLFYPGHRWANCLTVAAGCNTARDRTQICSGASSTAMQCLRPLRHSDLQQLIVSKEAVPPEQQHCEKEWSPNLGQEVKEEQEELRTSQVEKQLQGLEEEFIFSPAFVKSHYDQVSSWTSHFPSTSNEQINTDSDGEDYRLFEPTSDSQTLAAVNLHCSVANSMGSLVCHMKMHAKDADDSGVCEKNVDSTESMQDHLQTHIDTRFSCDVCSKCFTMSSKLKMHMRCHRRNLLHALFVVNIPTVQLI</sequence>
<dbReference type="AlphaFoldDB" id="A0A060YM00"/>
<organism evidence="3 4">
    <name type="scientific">Oncorhynchus mykiss</name>
    <name type="common">Rainbow trout</name>
    <name type="synonym">Salmo gairdneri</name>
    <dbReference type="NCBI Taxonomy" id="8022"/>
    <lineage>
        <taxon>Eukaryota</taxon>
        <taxon>Metazoa</taxon>
        <taxon>Chordata</taxon>
        <taxon>Craniata</taxon>
        <taxon>Vertebrata</taxon>
        <taxon>Euteleostomi</taxon>
        <taxon>Actinopterygii</taxon>
        <taxon>Neopterygii</taxon>
        <taxon>Teleostei</taxon>
        <taxon>Protacanthopterygii</taxon>
        <taxon>Salmoniformes</taxon>
        <taxon>Salmonidae</taxon>
        <taxon>Salmoninae</taxon>
        <taxon>Oncorhynchus</taxon>
    </lineage>
</organism>